<dbReference type="GO" id="GO:0005737">
    <property type="term" value="C:cytoplasm"/>
    <property type="evidence" value="ECO:0007669"/>
    <property type="project" value="TreeGrafter"/>
</dbReference>
<proteinExistence type="predicted"/>
<evidence type="ECO:0000313" key="2">
    <source>
        <dbReference type="EMBL" id="MBS4214867.1"/>
    </source>
</evidence>
<dbReference type="InterPro" id="IPR017439">
    <property type="entry name" value="Amidohydrolase"/>
</dbReference>
<dbReference type="PANTHER" id="PTHR30575">
    <property type="entry name" value="PEPTIDASE M20"/>
    <property type="match status" value="1"/>
</dbReference>
<dbReference type="Proteomes" id="UP000679749">
    <property type="component" value="Unassembled WGS sequence"/>
</dbReference>
<dbReference type="InterPro" id="IPR011650">
    <property type="entry name" value="Peptidase_M20_dimer"/>
</dbReference>
<gene>
    <name evidence="2" type="ORF">KHA99_20685</name>
</gene>
<feature type="domain" description="Peptidase M20 dimerisation" evidence="1">
    <location>
        <begin position="187"/>
        <end position="277"/>
    </location>
</feature>
<accession>A0A942U8H2</accession>
<dbReference type="GO" id="GO:0046657">
    <property type="term" value="P:folic acid catabolic process"/>
    <property type="evidence" value="ECO:0007669"/>
    <property type="project" value="TreeGrafter"/>
</dbReference>
<dbReference type="GO" id="GO:0071713">
    <property type="term" value="F:para-aminobenzoyl-glutamate hydrolase activity"/>
    <property type="evidence" value="ECO:0007669"/>
    <property type="project" value="TreeGrafter"/>
</dbReference>
<dbReference type="Pfam" id="PF01546">
    <property type="entry name" value="Peptidase_M20"/>
    <property type="match status" value="1"/>
</dbReference>
<dbReference type="CDD" id="cd05673">
    <property type="entry name" value="M20_Acy1L2_AbgB"/>
    <property type="match status" value="1"/>
</dbReference>
<dbReference type="NCBIfam" id="TIGR01891">
    <property type="entry name" value="amidohydrolases"/>
    <property type="match status" value="1"/>
</dbReference>
<dbReference type="EMBL" id="JAGYPF010000004">
    <property type="protein sequence ID" value="MBS4214867.1"/>
    <property type="molecule type" value="Genomic_DNA"/>
</dbReference>
<dbReference type="PIRSF" id="PIRSF037227">
    <property type="entry name" value="Aminobenzoyl-glu_utiliz_pB"/>
    <property type="match status" value="1"/>
</dbReference>
<protein>
    <submittedName>
        <fullName evidence="2">Amidohydrolase</fullName>
    </submittedName>
</protein>
<comment type="caution">
    <text evidence="2">The sequence shown here is derived from an EMBL/GenBank/DDBJ whole genome shotgun (WGS) entry which is preliminary data.</text>
</comment>
<dbReference type="InterPro" id="IPR036264">
    <property type="entry name" value="Bact_exopeptidase_dim_dom"/>
</dbReference>
<dbReference type="Pfam" id="PF07687">
    <property type="entry name" value="M20_dimer"/>
    <property type="match status" value="1"/>
</dbReference>
<dbReference type="SUPFAM" id="SSF53187">
    <property type="entry name" value="Zn-dependent exopeptidases"/>
    <property type="match status" value="1"/>
</dbReference>
<dbReference type="Gene3D" id="3.40.630.10">
    <property type="entry name" value="Zn peptidases"/>
    <property type="match status" value="2"/>
</dbReference>
<dbReference type="InterPro" id="IPR052030">
    <property type="entry name" value="Peptidase_M20/M20A_hydrolases"/>
</dbReference>
<name>A0A942U8H2_9BACI</name>
<dbReference type="AlphaFoldDB" id="A0A942U8H2"/>
<dbReference type="InterPro" id="IPR017145">
    <property type="entry name" value="Aminobenzoyl-glu_utiliz_pB"/>
</dbReference>
<reference evidence="2" key="1">
    <citation type="submission" date="2021-05" db="EMBL/GenBank/DDBJ databases">
        <title>Novel Bacillus species.</title>
        <authorList>
            <person name="Liu G."/>
        </authorList>
    </citation>
    <scope>NUCLEOTIDE SEQUENCE</scope>
    <source>
        <strain evidence="2">FJAT-49825</strain>
    </source>
</reference>
<organism evidence="2 3">
    <name type="scientific">Neobacillus rhizophilus</name>
    <dbReference type="NCBI Taxonomy" id="2833579"/>
    <lineage>
        <taxon>Bacteria</taxon>
        <taxon>Bacillati</taxon>
        <taxon>Bacillota</taxon>
        <taxon>Bacilli</taxon>
        <taxon>Bacillales</taxon>
        <taxon>Bacillaceae</taxon>
        <taxon>Neobacillus</taxon>
    </lineage>
</organism>
<dbReference type="PANTHER" id="PTHR30575:SF0">
    <property type="entry name" value="XAA-ARG DIPEPTIDASE"/>
    <property type="match status" value="1"/>
</dbReference>
<dbReference type="FunFam" id="3.30.70.360:FF:000004">
    <property type="entry name" value="Peptidase M20 domain-containing protein 2"/>
    <property type="match status" value="1"/>
</dbReference>
<sequence>MKQVDWVNEYIDQTQEKWKKISGFIWENPETRFQEYISSKYLCEQLEKEGFKVTSGVVGIETAFIGEFGEGKPVIGFLGEYDALSGLSQTCDVDFQEAVQPGGNGHGCGHNLLGTGALAAASALKKYIEENQLKGTVRFYGCPGEEGGSGKTFMAREGVFEDVDFALTWHPNSRTGVQGCSSLANIQVYFKFKGRSAHAAATPHLGRSALDAVELMNIGANYMREHVSQEARIHYAITNSGGISPNVVQSEAEVLYLVRDQNMNKTKKIYDRLCKIAKGAALMTETEVEIHFDKACSNYNPNYTLGKVLEQSLQEVGMPSYSTEEYQFAKQIWNTLTDAEKQNGEYFQAVSSKRFPIHPEGPFLSAEPIPFDGKGFLSGSTDVGDVSWITPTAQCMYTTSALGTVLHSWQMVTQGKSSISHKGLLQVSKALALTAIKALENQEIIEQAKKELQAQLAEHPYQCPIPSGVIPTILKESLLV</sequence>
<keyword evidence="3" id="KW-1185">Reference proteome</keyword>
<dbReference type="Gene3D" id="3.30.70.360">
    <property type="match status" value="1"/>
</dbReference>
<dbReference type="InterPro" id="IPR002933">
    <property type="entry name" value="Peptidase_M20"/>
</dbReference>
<dbReference type="SUPFAM" id="SSF55031">
    <property type="entry name" value="Bacterial exopeptidase dimerisation domain"/>
    <property type="match status" value="1"/>
</dbReference>
<evidence type="ECO:0000313" key="3">
    <source>
        <dbReference type="Proteomes" id="UP000679749"/>
    </source>
</evidence>
<dbReference type="GO" id="GO:0016805">
    <property type="term" value="F:dipeptidase activity"/>
    <property type="evidence" value="ECO:0007669"/>
    <property type="project" value="TreeGrafter"/>
</dbReference>
<evidence type="ECO:0000259" key="1">
    <source>
        <dbReference type="Pfam" id="PF07687"/>
    </source>
</evidence>